<sequence>DHPAVPGRAAPLPPARGRAGRGRRRRRRAGVPRRHAHRGARPRRRPARRGTTRGHAPLRRPRGRPRALLRHLHPPRGHRASHRTLEHPGAGSPLRRAQRRARPRLLAHRRRDAGPRHRRHDSDVQRRAWRTAAPAPLPRGRAGGAPLALQPGRRRGARRGQPDRAPRLGARPALLLGHRRLPRPRQRDGVRRGRRGADVRQDRLRLRRLLPGRGDPGRRRPHPRRERARRRRQPGRRRQPRLLGAPARRRPERRRAADPTRREAVHAGRRHAARLRLPCPRHRRLDPAERPRPGRRGRGTRGALAGDDRPPPARGVGRAGAAGGRSEERR</sequence>
<evidence type="ECO:0000313" key="2">
    <source>
        <dbReference type="EMBL" id="CAA9483745.1"/>
    </source>
</evidence>
<feature type="compositionally biased region" description="Basic residues" evidence="1">
    <location>
        <begin position="18"/>
        <end position="82"/>
    </location>
</feature>
<organism evidence="2">
    <name type="scientific">uncultured Solirubrobacteraceae bacterium</name>
    <dbReference type="NCBI Taxonomy" id="1162706"/>
    <lineage>
        <taxon>Bacteria</taxon>
        <taxon>Bacillati</taxon>
        <taxon>Actinomycetota</taxon>
        <taxon>Thermoleophilia</taxon>
        <taxon>Solirubrobacterales</taxon>
        <taxon>Solirubrobacteraceae</taxon>
        <taxon>environmental samples</taxon>
    </lineage>
</organism>
<dbReference type="EMBL" id="CADCVL010000265">
    <property type="protein sequence ID" value="CAA9483745.1"/>
    <property type="molecule type" value="Genomic_DNA"/>
</dbReference>
<dbReference type="AlphaFoldDB" id="A0A6J4RXG2"/>
<feature type="compositionally biased region" description="Low complexity" evidence="1">
    <location>
        <begin position="1"/>
        <end position="10"/>
    </location>
</feature>
<feature type="non-terminal residue" evidence="2">
    <location>
        <position position="1"/>
    </location>
</feature>
<feature type="compositionally biased region" description="Basic residues" evidence="1">
    <location>
        <begin position="96"/>
        <end position="111"/>
    </location>
</feature>
<name>A0A6J4RXG2_9ACTN</name>
<feature type="compositionally biased region" description="Basic and acidic residues" evidence="1">
    <location>
        <begin position="185"/>
        <end position="204"/>
    </location>
</feature>
<reference evidence="2" key="1">
    <citation type="submission" date="2020-02" db="EMBL/GenBank/DDBJ databases">
        <authorList>
            <person name="Meier V. D."/>
        </authorList>
    </citation>
    <scope>NUCLEOTIDE SEQUENCE</scope>
    <source>
        <strain evidence="2">AVDCRST_MAG65</strain>
    </source>
</reference>
<feature type="non-terminal residue" evidence="2">
    <location>
        <position position="330"/>
    </location>
</feature>
<feature type="compositionally biased region" description="Basic and acidic residues" evidence="1">
    <location>
        <begin position="254"/>
        <end position="266"/>
    </location>
</feature>
<feature type="compositionally biased region" description="Basic residues" evidence="1">
    <location>
        <begin position="267"/>
        <end position="284"/>
    </location>
</feature>
<accession>A0A6J4RXG2</accession>
<feature type="region of interest" description="Disordered" evidence="1">
    <location>
        <begin position="1"/>
        <end position="330"/>
    </location>
</feature>
<feature type="compositionally biased region" description="Basic and acidic residues" evidence="1">
    <location>
        <begin position="112"/>
        <end position="126"/>
    </location>
</feature>
<evidence type="ECO:0000256" key="1">
    <source>
        <dbReference type="SAM" id="MobiDB-lite"/>
    </source>
</evidence>
<proteinExistence type="predicted"/>
<feature type="compositionally biased region" description="Low complexity" evidence="1">
    <location>
        <begin position="132"/>
        <end position="151"/>
    </location>
</feature>
<feature type="compositionally biased region" description="Low complexity" evidence="1">
    <location>
        <begin position="167"/>
        <end position="176"/>
    </location>
</feature>
<feature type="compositionally biased region" description="Basic residues" evidence="1">
    <location>
        <begin position="219"/>
        <end position="240"/>
    </location>
</feature>
<gene>
    <name evidence="2" type="ORF">AVDCRST_MAG65-1535</name>
</gene>
<protein>
    <submittedName>
        <fullName evidence="2">Uncharacterized protein</fullName>
    </submittedName>
</protein>